<dbReference type="Pfam" id="PF10117">
    <property type="entry name" value="McrBC"/>
    <property type="match status" value="1"/>
</dbReference>
<protein>
    <submittedName>
        <fullName evidence="1">Unannotated protein</fullName>
    </submittedName>
</protein>
<accession>A0A6J7FJV6</accession>
<dbReference type="AlphaFoldDB" id="A0A6J7FJV6"/>
<evidence type="ECO:0000313" key="1">
    <source>
        <dbReference type="EMBL" id="CAB4893874.1"/>
    </source>
</evidence>
<dbReference type="PANTHER" id="PTHR38733">
    <property type="entry name" value="PROTEIN MCRC"/>
    <property type="match status" value="1"/>
</dbReference>
<dbReference type="PANTHER" id="PTHR38733:SF1">
    <property type="entry name" value="TYPE IV METHYL-DIRECTED RESTRICTION ENZYME ECOKMCRBC"/>
    <property type="match status" value="1"/>
</dbReference>
<reference evidence="1" key="1">
    <citation type="submission" date="2020-05" db="EMBL/GenBank/DDBJ databases">
        <authorList>
            <person name="Chiriac C."/>
            <person name="Salcher M."/>
            <person name="Ghai R."/>
            <person name="Kavagutti S V."/>
        </authorList>
    </citation>
    <scope>NUCLEOTIDE SEQUENCE</scope>
</reference>
<dbReference type="InterPro" id="IPR019292">
    <property type="entry name" value="McrC"/>
</dbReference>
<name>A0A6J7FJV6_9ZZZZ</name>
<sequence>MKDKTLTFRDLSPLGGSTTRSDNEWLVGIVNDVAVADFLVSAGASHARDEPNPLLTRELDGSWRAGRYVGELRRDGRTLRIEPRLGIDTIAAWMSAAIGVKVVPRAGEAGGFGPVIAELVAAIWRSTMADAMRHGAPGFRAARTHVGTSVHGRLDVPGTVRLRAAGTPAVASKDRPKLLDNPAVRSIVRADEALDRRIGRPDWRGPRLEAYLTALRAAVGRHPTLPSRRELHRVRYTPITMAYKRAADLSWRIAKGQGPLTHATGESAEGFLIDVAELWELFLVHCARRAFGAEQVVHGTTDTTRKHLLTSLDRPDGTMGRLFPDIMVGAHGAPELILDAKYKRLSGGTRVAREDLYQLTSYLSAYDETARFGALGYVETADAPEASAFEELGGRWTLSSGQTARFTRFPTDEASCVAALRAFAPELAMTHA</sequence>
<gene>
    <name evidence="1" type="ORF">UFOPK3564_00177</name>
</gene>
<proteinExistence type="predicted"/>
<organism evidence="1">
    <name type="scientific">freshwater metagenome</name>
    <dbReference type="NCBI Taxonomy" id="449393"/>
    <lineage>
        <taxon>unclassified sequences</taxon>
        <taxon>metagenomes</taxon>
        <taxon>ecological metagenomes</taxon>
    </lineage>
</organism>
<dbReference type="EMBL" id="CAFBMK010000006">
    <property type="protein sequence ID" value="CAB4893874.1"/>
    <property type="molecule type" value="Genomic_DNA"/>
</dbReference>